<dbReference type="InterPro" id="IPR029058">
    <property type="entry name" value="AB_hydrolase_fold"/>
</dbReference>
<evidence type="ECO:0000313" key="5">
    <source>
        <dbReference type="EMBL" id="TBT83209.1"/>
    </source>
</evidence>
<feature type="compositionally biased region" description="Basic and acidic residues" evidence="3">
    <location>
        <begin position="209"/>
        <end position="218"/>
    </location>
</feature>
<evidence type="ECO:0000256" key="2">
    <source>
        <dbReference type="ARBA" id="ARBA00022801"/>
    </source>
</evidence>
<evidence type="ECO:0000256" key="3">
    <source>
        <dbReference type="SAM" id="MobiDB-lite"/>
    </source>
</evidence>
<accession>A0A4Q9KCF9</accession>
<evidence type="ECO:0000313" key="6">
    <source>
        <dbReference type="Proteomes" id="UP000292373"/>
    </source>
</evidence>
<comment type="caution">
    <text evidence="5">The sequence shown here is derived from an EMBL/GenBank/DDBJ whole genome shotgun (WGS) entry which is preliminary data.</text>
</comment>
<dbReference type="AlphaFoldDB" id="A0A4Q9KCF9"/>
<protein>
    <submittedName>
        <fullName evidence="5">S9 family peptidase</fullName>
    </submittedName>
</protein>
<dbReference type="Gene3D" id="3.40.50.1820">
    <property type="entry name" value="alpha/beta hydrolase"/>
    <property type="match status" value="1"/>
</dbReference>
<keyword evidence="6" id="KW-1185">Reference proteome</keyword>
<dbReference type="PANTHER" id="PTHR42776">
    <property type="entry name" value="SERINE PEPTIDASE S9 FAMILY MEMBER"/>
    <property type="match status" value="1"/>
</dbReference>
<keyword evidence="1" id="KW-0732">Signal</keyword>
<dbReference type="EMBL" id="SDMQ01000013">
    <property type="protein sequence ID" value="TBT83209.1"/>
    <property type="molecule type" value="Genomic_DNA"/>
</dbReference>
<evidence type="ECO:0000259" key="4">
    <source>
        <dbReference type="Pfam" id="PF00326"/>
    </source>
</evidence>
<dbReference type="InterPro" id="IPR001375">
    <property type="entry name" value="Peptidase_S9_cat"/>
</dbReference>
<evidence type="ECO:0000256" key="1">
    <source>
        <dbReference type="ARBA" id="ARBA00022729"/>
    </source>
</evidence>
<dbReference type="OrthoDB" id="3325701at2"/>
<sequence>MGRMSRRRPETPFHDLQHFIAYPRVNGLALSPDGRRLATIVATLDAKKTRYANAVWELDPAGEAPARRITRSAKGESGAAYDAAGNLYFISARPDPDADGDDPVAALWMVPAAGGEARLVVSRPGGISSVHTGRDGGVFVVAPLMPAAEASDDPEKVDSDLRKQRKDAKVAAILHTDAAVRYWDADLGPDAPHLFAVEDAPATEPEPTDAEKAEKADASDAAAAPDPDLPGTVDAAPRQRLRLLTRGLGAHLSTHGLHVAPDGSFVLAGRTIPVALGDRLTAIVKVDVASGTTTDLVEGVTGTDYGPGPVSPDGRRALVVFGRTGTASVAPTHELGVLDIASGIVTPIGDDLDQWATPLTWFPDGDGVLLQADSDGRGPLFRLNVADDVVTQLTHDDATYAAAAVAPDGTVYGVRSTYEYPGEVVRVDGDTVTRLPNPVERPELPGTLVEVETTAGDGVRIRGWLALPAGASPEQPAPLLLWIHGGPVSSWNAWSWRWTPWAMVAQGYAVLLPDPALSTGYGQDFIQRGWGSWGDAPYTDLMAITDAVEARDDIDGDRTIAMGGSFGGYMANWIAGHTDRFAAIVTHASLWALDQFGPTTDAPYYWAREMGGLMEGHSPHESVGEIRTPMLVIHGDKDYRVPIGEGLRLWWELLSKSGLPADEKGQSPHRFLYFPDENHWILQPQHARVWYEVVLGFIGEHVHGRTPTLPATLGLRDAATP</sequence>
<dbReference type="Proteomes" id="UP000292373">
    <property type="component" value="Unassembled WGS sequence"/>
</dbReference>
<feature type="domain" description="Peptidase S9 prolyl oligopeptidase catalytic" evidence="4">
    <location>
        <begin position="494"/>
        <end position="703"/>
    </location>
</feature>
<gene>
    <name evidence="5" type="ORF">ET989_12085</name>
</gene>
<dbReference type="SUPFAM" id="SSF53474">
    <property type="entry name" value="alpha/beta-Hydrolases"/>
    <property type="match status" value="1"/>
</dbReference>
<organism evidence="5 6">
    <name type="scientific">Propioniciclava sinopodophylli</name>
    <dbReference type="NCBI Taxonomy" id="1837344"/>
    <lineage>
        <taxon>Bacteria</taxon>
        <taxon>Bacillati</taxon>
        <taxon>Actinomycetota</taxon>
        <taxon>Actinomycetes</taxon>
        <taxon>Propionibacteriales</taxon>
        <taxon>Propionibacteriaceae</taxon>
        <taxon>Propioniciclava</taxon>
    </lineage>
</organism>
<proteinExistence type="predicted"/>
<dbReference type="Pfam" id="PF00326">
    <property type="entry name" value="Peptidase_S9"/>
    <property type="match status" value="1"/>
</dbReference>
<dbReference type="GO" id="GO:0004252">
    <property type="term" value="F:serine-type endopeptidase activity"/>
    <property type="evidence" value="ECO:0007669"/>
    <property type="project" value="TreeGrafter"/>
</dbReference>
<keyword evidence="2" id="KW-0378">Hydrolase</keyword>
<dbReference type="Gene3D" id="2.120.10.30">
    <property type="entry name" value="TolB, C-terminal domain"/>
    <property type="match status" value="2"/>
</dbReference>
<name>A0A4Q9KCF9_9ACTN</name>
<feature type="region of interest" description="Disordered" evidence="3">
    <location>
        <begin position="201"/>
        <end position="234"/>
    </location>
</feature>
<reference evidence="5 6" key="1">
    <citation type="submission" date="2019-01" db="EMBL/GenBank/DDBJ databases">
        <title>Lactibacter flavus gen. nov., sp. nov., a novel bacterium of the family Propionibacteriaceae isolated from raw milk and dairy products.</title>
        <authorList>
            <person name="Huptas C."/>
            <person name="Wenning M."/>
            <person name="Breitenwieser F."/>
            <person name="Doll E."/>
            <person name="Von Neubeck M."/>
            <person name="Busse H.-J."/>
            <person name="Scherer S."/>
        </authorList>
    </citation>
    <scope>NUCLEOTIDE SEQUENCE [LARGE SCALE GENOMIC DNA]</scope>
    <source>
        <strain evidence="5 6">KCTC 33808</strain>
    </source>
</reference>
<dbReference type="InterPro" id="IPR011042">
    <property type="entry name" value="6-blade_b-propeller_TolB-like"/>
</dbReference>
<dbReference type="SUPFAM" id="SSF82171">
    <property type="entry name" value="DPP6 N-terminal domain-like"/>
    <property type="match status" value="1"/>
</dbReference>
<dbReference type="PANTHER" id="PTHR42776:SF13">
    <property type="entry name" value="DIPEPTIDYL-PEPTIDASE 5"/>
    <property type="match status" value="1"/>
</dbReference>
<dbReference type="GO" id="GO:0006508">
    <property type="term" value="P:proteolysis"/>
    <property type="evidence" value="ECO:0007669"/>
    <property type="project" value="InterPro"/>
</dbReference>